<name>A0A4C1YZM3_EUMVA</name>
<dbReference type="InterPro" id="IPR011701">
    <property type="entry name" value="MFS"/>
</dbReference>
<feature type="transmembrane region" description="Helical" evidence="7">
    <location>
        <begin position="28"/>
        <end position="45"/>
    </location>
</feature>
<dbReference type="GO" id="GO:0016020">
    <property type="term" value="C:membrane"/>
    <property type="evidence" value="ECO:0007669"/>
    <property type="project" value="UniProtKB-SubCell"/>
</dbReference>
<feature type="transmembrane region" description="Helical" evidence="7">
    <location>
        <begin position="374"/>
        <end position="394"/>
    </location>
</feature>
<gene>
    <name evidence="9" type="primary">slc17a8</name>
    <name evidence="9" type="ORF">EVAR_91003_1</name>
</gene>
<dbReference type="InterPro" id="IPR036259">
    <property type="entry name" value="MFS_trans_sf"/>
</dbReference>
<dbReference type="GO" id="GO:0006820">
    <property type="term" value="P:monoatomic anion transport"/>
    <property type="evidence" value="ECO:0007669"/>
    <property type="project" value="TreeGrafter"/>
</dbReference>
<dbReference type="PANTHER" id="PTHR11662:SF280">
    <property type="entry name" value="FI21844P1-RELATED"/>
    <property type="match status" value="1"/>
</dbReference>
<evidence type="ECO:0000256" key="5">
    <source>
        <dbReference type="ARBA" id="ARBA00022989"/>
    </source>
</evidence>
<dbReference type="InterPro" id="IPR050382">
    <property type="entry name" value="MFS_Na/Anion_cotransporter"/>
</dbReference>
<reference evidence="9 10" key="1">
    <citation type="journal article" date="2019" name="Commun. Biol.">
        <title>The bagworm genome reveals a unique fibroin gene that provides high tensile strength.</title>
        <authorList>
            <person name="Kono N."/>
            <person name="Nakamura H."/>
            <person name="Ohtoshi R."/>
            <person name="Tomita M."/>
            <person name="Numata K."/>
            <person name="Arakawa K."/>
        </authorList>
    </citation>
    <scope>NUCLEOTIDE SEQUENCE [LARGE SCALE GENOMIC DNA]</scope>
</reference>
<evidence type="ECO:0000259" key="8">
    <source>
        <dbReference type="PROSITE" id="PS50850"/>
    </source>
</evidence>
<evidence type="ECO:0000313" key="10">
    <source>
        <dbReference type="Proteomes" id="UP000299102"/>
    </source>
</evidence>
<evidence type="ECO:0000256" key="1">
    <source>
        <dbReference type="ARBA" id="ARBA00004141"/>
    </source>
</evidence>
<accession>A0A4C1YZM3</accession>
<evidence type="ECO:0000256" key="3">
    <source>
        <dbReference type="ARBA" id="ARBA00022692"/>
    </source>
</evidence>
<organism evidence="9 10">
    <name type="scientific">Eumeta variegata</name>
    <name type="common">Bagworm moth</name>
    <name type="synonym">Eumeta japonica</name>
    <dbReference type="NCBI Taxonomy" id="151549"/>
    <lineage>
        <taxon>Eukaryota</taxon>
        <taxon>Metazoa</taxon>
        <taxon>Ecdysozoa</taxon>
        <taxon>Arthropoda</taxon>
        <taxon>Hexapoda</taxon>
        <taxon>Insecta</taxon>
        <taxon>Pterygota</taxon>
        <taxon>Neoptera</taxon>
        <taxon>Endopterygota</taxon>
        <taxon>Lepidoptera</taxon>
        <taxon>Glossata</taxon>
        <taxon>Ditrysia</taxon>
        <taxon>Tineoidea</taxon>
        <taxon>Psychidae</taxon>
        <taxon>Oiketicinae</taxon>
        <taxon>Eumeta</taxon>
    </lineage>
</organism>
<keyword evidence="3 7" id="KW-0812">Transmembrane</keyword>
<keyword evidence="5 7" id="KW-1133">Transmembrane helix</keyword>
<feature type="transmembrane region" description="Helical" evidence="7">
    <location>
        <begin position="313"/>
        <end position="336"/>
    </location>
</feature>
<feature type="domain" description="Major facilitator superfamily (MFS) profile" evidence="8">
    <location>
        <begin position="314"/>
        <end position="686"/>
    </location>
</feature>
<evidence type="ECO:0000256" key="6">
    <source>
        <dbReference type="ARBA" id="ARBA00023136"/>
    </source>
</evidence>
<dbReference type="Pfam" id="PF07690">
    <property type="entry name" value="MFS_1"/>
    <property type="match status" value="1"/>
</dbReference>
<dbReference type="PANTHER" id="PTHR11662">
    <property type="entry name" value="SOLUTE CARRIER FAMILY 17"/>
    <property type="match status" value="1"/>
</dbReference>
<sequence length="686" mass="75175">MYGTTLAFGWAADRCITAGVRVVTVRRLANTVGLAVSGVFLALFSMVRSPVLAEILLITCLALHSGIHVGFHINHIDLAPNFAGPLMSLGNMLANVAGLSIPALVEVLVHDASDQKQWQKVFLTMAGLEIVTNGIFLLLVRGEVQPWNDLPRHSITENPSPGKSLGSHIVCRGNKFPYQGIGSSRLDCGDEVCYPSRLLPQKDETRTGLEKHDDDYLLNEKNNVKERWKDYFESVFACEDTVADDNVTATEYMIDDKNESKIMINQITKALKRMKVRKAAGYDRLLSKMLRGVGEIDEYPAPKGFGVRHTQALLFFVCLSVAFMMRAHMGVTLVAMTANPQSCSETHQNTSQLTSTVGLTTTETYNWTKSNQDMIIFAFFVGYTSMMIPMGLAAHRCGGKATIVLALFVNGVVSLLTPWLPLIGGWQLVAVGRLFQGMTQATMYPSVHTLLARWAPLVERGRLSTYVYTGSHVGTVVAFQTAGQLAGSAAGWPATAWLCATLSLVTAALLAKYGATSPDTHPRISIEEKLYITGHNLISRNKKLGTPWRHILTSGAVWGLYAAHAGSAINYLFILTQTPVYMNRVIGLDIKTRKLNGNVSKGGSVRYHTLAEYRREVSLFLFLRCMKVPAADSLFITPLLLHRIFYSYPRDRIRTDDSSGGTSALGGGDNLFSGGLHACLFIESAI</sequence>
<feature type="transmembrane region" description="Helical" evidence="7">
    <location>
        <begin position="401"/>
        <end position="420"/>
    </location>
</feature>
<evidence type="ECO:0000256" key="4">
    <source>
        <dbReference type="ARBA" id="ARBA00022847"/>
    </source>
</evidence>
<dbReference type="STRING" id="151549.A0A4C1YZM3"/>
<keyword evidence="4" id="KW-0769">Symport</keyword>
<evidence type="ECO:0000256" key="7">
    <source>
        <dbReference type="SAM" id="Phobius"/>
    </source>
</evidence>
<feature type="transmembrane region" description="Helical" evidence="7">
    <location>
        <begin position="121"/>
        <end position="140"/>
    </location>
</feature>
<keyword evidence="10" id="KW-1185">Reference proteome</keyword>
<proteinExistence type="predicted"/>
<evidence type="ECO:0000256" key="2">
    <source>
        <dbReference type="ARBA" id="ARBA00022448"/>
    </source>
</evidence>
<feature type="transmembrane region" description="Helical" evidence="7">
    <location>
        <begin position="494"/>
        <end position="515"/>
    </location>
</feature>
<dbReference type="InterPro" id="IPR020846">
    <property type="entry name" value="MFS_dom"/>
</dbReference>
<comment type="subcellular location">
    <subcellularLocation>
        <location evidence="1">Membrane</location>
        <topology evidence="1">Multi-pass membrane protein</topology>
    </subcellularLocation>
</comment>
<dbReference type="GO" id="GO:0015293">
    <property type="term" value="F:symporter activity"/>
    <property type="evidence" value="ECO:0007669"/>
    <property type="project" value="UniProtKB-KW"/>
</dbReference>
<feature type="transmembrane region" description="Helical" evidence="7">
    <location>
        <begin position="51"/>
        <end position="71"/>
    </location>
</feature>
<evidence type="ECO:0000313" key="9">
    <source>
        <dbReference type="EMBL" id="GBP81776.1"/>
    </source>
</evidence>
<dbReference type="EMBL" id="BGZK01001529">
    <property type="protein sequence ID" value="GBP81776.1"/>
    <property type="molecule type" value="Genomic_DNA"/>
</dbReference>
<protein>
    <submittedName>
        <fullName evidence="9">Vesicular glutamate transporter 3</fullName>
    </submittedName>
</protein>
<feature type="transmembrane region" description="Helical" evidence="7">
    <location>
        <begin position="92"/>
        <end position="109"/>
    </location>
</feature>
<dbReference type="AlphaFoldDB" id="A0A4C1YZM3"/>
<dbReference type="SUPFAM" id="SSF103473">
    <property type="entry name" value="MFS general substrate transporter"/>
    <property type="match status" value="2"/>
</dbReference>
<dbReference type="PROSITE" id="PS50850">
    <property type="entry name" value="MFS"/>
    <property type="match status" value="1"/>
</dbReference>
<keyword evidence="2" id="KW-0813">Transport</keyword>
<dbReference type="FunFam" id="1.20.1250.20:FF:000003">
    <property type="entry name" value="Solute carrier family 17 member 3"/>
    <property type="match status" value="1"/>
</dbReference>
<dbReference type="Gene3D" id="1.20.1250.20">
    <property type="entry name" value="MFS general substrate transporter like domains"/>
    <property type="match status" value="1"/>
</dbReference>
<keyword evidence="6 7" id="KW-0472">Membrane</keyword>
<dbReference type="Proteomes" id="UP000299102">
    <property type="component" value="Unassembled WGS sequence"/>
</dbReference>
<comment type="caution">
    <text evidence="9">The sequence shown here is derived from an EMBL/GenBank/DDBJ whole genome shotgun (WGS) entry which is preliminary data.</text>
</comment>
<dbReference type="OrthoDB" id="2985014at2759"/>